<dbReference type="OrthoDB" id="10759at2157"/>
<dbReference type="STRING" id="387631.Asulf_00700"/>
<dbReference type="GeneID" id="15392343"/>
<dbReference type="InterPro" id="IPR004038">
    <property type="entry name" value="Ribosomal_eL8/eL30/eS12/Gad45"/>
</dbReference>
<organism evidence="7 8">
    <name type="scientific">Archaeoglobus sulfaticallidus PM70-1</name>
    <dbReference type="NCBI Taxonomy" id="387631"/>
    <lineage>
        <taxon>Archaea</taxon>
        <taxon>Methanobacteriati</taxon>
        <taxon>Methanobacteriota</taxon>
        <taxon>Archaeoglobi</taxon>
        <taxon>Archaeoglobales</taxon>
        <taxon>Archaeoglobaceae</taxon>
        <taxon>Archaeoglobus</taxon>
    </lineage>
</organism>
<dbReference type="HOGENOM" id="CLU_130502_1_0_2"/>
<sequence length="95" mass="10376">MKIDVDKALRRALNTGKVYLGSKRTIKALKKGDAKLVIMANNCPEEIAEKLKQFEIPVITYNGTNIDLGATCGKPFSVSMLAIIEPGESEILNII</sequence>
<evidence type="ECO:0000256" key="4">
    <source>
        <dbReference type="ARBA" id="ARBA00035231"/>
    </source>
</evidence>
<evidence type="ECO:0000256" key="1">
    <source>
        <dbReference type="ARBA" id="ARBA00007326"/>
    </source>
</evidence>
<comment type="similarity">
    <text evidence="1 5">Belongs to the eukaryotic ribosomal protein eL30 family.</text>
</comment>
<dbReference type="GO" id="GO:0003735">
    <property type="term" value="F:structural constituent of ribosome"/>
    <property type="evidence" value="ECO:0007669"/>
    <property type="project" value="InterPro"/>
</dbReference>
<accession>N0BCI8</accession>
<dbReference type="Gene3D" id="3.30.1330.30">
    <property type="match status" value="1"/>
</dbReference>
<dbReference type="eggNOG" id="arCOG01752">
    <property type="taxonomic scope" value="Archaea"/>
</dbReference>
<protein>
    <recommendedName>
        <fullName evidence="4 5">Large ribosomal subunit protein eL30</fullName>
    </recommendedName>
</protein>
<dbReference type="GO" id="GO:0006412">
    <property type="term" value="P:translation"/>
    <property type="evidence" value="ECO:0007669"/>
    <property type="project" value="UniProtKB-UniRule"/>
</dbReference>
<dbReference type="HAMAP" id="MF_00481">
    <property type="entry name" value="Ribosomal_eL30"/>
    <property type="match status" value="1"/>
</dbReference>
<dbReference type="PANTHER" id="PTHR11449">
    <property type="entry name" value="RIBOSOMAL PROTEIN L30"/>
    <property type="match status" value="1"/>
</dbReference>
<keyword evidence="3 5" id="KW-0687">Ribonucleoprotein</keyword>
<dbReference type="SUPFAM" id="SSF55315">
    <property type="entry name" value="L30e-like"/>
    <property type="match status" value="1"/>
</dbReference>
<reference evidence="7 8" key="1">
    <citation type="journal article" date="2013" name="Genome Announc.">
        <title>Complete Genome Sequence of the Thermophilic and Facultatively Chemolithoautotrophic Sulfate Reducer Archaeoglobus sulfaticallidus Strain PM70-1T.</title>
        <authorList>
            <person name="Stokke R."/>
            <person name="Hocking W.P."/>
            <person name="Steinsbu B.O."/>
            <person name="Steen I.H."/>
        </authorList>
    </citation>
    <scope>NUCLEOTIDE SEQUENCE [LARGE SCALE GENOMIC DNA]</scope>
    <source>
        <strain evidence="7">PM70-1</strain>
    </source>
</reference>
<dbReference type="GO" id="GO:0003723">
    <property type="term" value="F:RNA binding"/>
    <property type="evidence" value="ECO:0007669"/>
    <property type="project" value="InterPro"/>
</dbReference>
<dbReference type="PROSITE" id="PS00993">
    <property type="entry name" value="RIBOSOMAL_L30E_2"/>
    <property type="match status" value="1"/>
</dbReference>
<dbReference type="NCBIfam" id="NF002172">
    <property type="entry name" value="PRK01018.1"/>
    <property type="match status" value="1"/>
</dbReference>
<dbReference type="RefSeq" id="WP_015590317.1">
    <property type="nucleotide sequence ID" value="NC_021169.1"/>
</dbReference>
<dbReference type="AlphaFoldDB" id="N0BCI8"/>
<evidence type="ECO:0000256" key="3">
    <source>
        <dbReference type="ARBA" id="ARBA00023274"/>
    </source>
</evidence>
<dbReference type="EMBL" id="CP005290">
    <property type="protein sequence ID" value="AGK60718.1"/>
    <property type="molecule type" value="Genomic_DNA"/>
</dbReference>
<dbReference type="InterPro" id="IPR029064">
    <property type="entry name" value="Ribosomal_eL30-like_sf"/>
</dbReference>
<dbReference type="Pfam" id="PF01248">
    <property type="entry name" value="Ribosomal_L7Ae"/>
    <property type="match status" value="1"/>
</dbReference>
<keyword evidence="8" id="KW-1185">Reference proteome</keyword>
<name>N0BCI8_9EURY</name>
<evidence type="ECO:0000313" key="8">
    <source>
        <dbReference type="Proteomes" id="UP000013307"/>
    </source>
</evidence>
<evidence type="ECO:0000256" key="5">
    <source>
        <dbReference type="HAMAP-Rule" id="MF_00481"/>
    </source>
</evidence>
<evidence type="ECO:0000256" key="2">
    <source>
        <dbReference type="ARBA" id="ARBA00022980"/>
    </source>
</evidence>
<evidence type="ECO:0000313" key="7">
    <source>
        <dbReference type="EMBL" id="AGK60718.1"/>
    </source>
</evidence>
<dbReference type="InterPro" id="IPR022991">
    <property type="entry name" value="Ribosomal_eL30_CS"/>
</dbReference>
<dbReference type="PROSITE" id="PS00709">
    <property type="entry name" value="RIBOSOMAL_L30E_1"/>
    <property type="match status" value="1"/>
</dbReference>
<dbReference type="InterPro" id="IPR000231">
    <property type="entry name" value="Ribosomal_eL30"/>
</dbReference>
<feature type="domain" description="Ribosomal protein eL8/eL30/eS12/Gadd45" evidence="6">
    <location>
        <begin position="5"/>
        <end position="92"/>
    </location>
</feature>
<dbReference type="KEGG" id="ast:Asulf_00700"/>
<dbReference type="GO" id="GO:0022625">
    <property type="term" value="C:cytosolic large ribosomal subunit"/>
    <property type="evidence" value="ECO:0007669"/>
    <property type="project" value="InterPro"/>
</dbReference>
<keyword evidence="2 5" id="KW-0689">Ribosomal protein</keyword>
<dbReference type="InterPro" id="IPR039109">
    <property type="entry name" value="Ribosomal_eL30-like"/>
</dbReference>
<dbReference type="Proteomes" id="UP000013307">
    <property type="component" value="Chromosome"/>
</dbReference>
<proteinExistence type="inferred from homology"/>
<evidence type="ECO:0000259" key="6">
    <source>
        <dbReference type="Pfam" id="PF01248"/>
    </source>
</evidence>
<gene>
    <name evidence="5" type="primary">rpl30e</name>
    <name evidence="7" type="ORF">Asulf_00700</name>
</gene>